<dbReference type="CDD" id="cd05466">
    <property type="entry name" value="PBP2_LTTR_substrate"/>
    <property type="match status" value="1"/>
</dbReference>
<evidence type="ECO:0000313" key="6">
    <source>
        <dbReference type="EMBL" id="AXL21042.1"/>
    </source>
</evidence>
<dbReference type="OrthoDB" id="9785745at2"/>
<dbReference type="KEGG" id="meg:DKB62_05370"/>
<protein>
    <submittedName>
        <fullName evidence="6">LysR family transcriptional regulator</fullName>
    </submittedName>
</protein>
<dbReference type="PROSITE" id="PS50931">
    <property type="entry name" value="HTH_LYSR"/>
    <property type="match status" value="1"/>
</dbReference>
<dbReference type="InterPro" id="IPR036390">
    <property type="entry name" value="WH_DNA-bd_sf"/>
</dbReference>
<dbReference type="InterPro" id="IPR005119">
    <property type="entry name" value="LysR_subst-bd"/>
</dbReference>
<comment type="similarity">
    <text evidence="1">Belongs to the LysR transcriptional regulatory family.</text>
</comment>
<evidence type="ECO:0000256" key="3">
    <source>
        <dbReference type="ARBA" id="ARBA00023125"/>
    </source>
</evidence>
<dbReference type="InterPro" id="IPR000847">
    <property type="entry name" value="LysR_HTH_N"/>
</dbReference>
<dbReference type="PANTHER" id="PTHR30346">
    <property type="entry name" value="TRANSCRIPTIONAL DUAL REGULATOR HCAR-RELATED"/>
    <property type="match status" value="1"/>
</dbReference>
<dbReference type="SUPFAM" id="SSF46785">
    <property type="entry name" value="Winged helix' DNA-binding domain"/>
    <property type="match status" value="1"/>
</dbReference>
<keyword evidence="3" id="KW-0238">DNA-binding</keyword>
<dbReference type="AlphaFoldDB" id="A0A346AYU9"/>
<dbReference type="GO" id="GO:0003677">
    <property type="term" value="F:DNA binding"/>
    <property type="evidence" value="ECO:0007669"/>
    <property type="project" value="UniProtKB-KW"/>
</dbReference>
<keyword evidence="2" id="KW-0805">Transcription regulation</keyword>
<dbReference type="GO" id="GO:0003700">
    <property type="term" value="F:DNA-binding transcription factor activity"/>
    <property type="evidence" value="ECO:0007669"/>
    <property type="project" value="InterPro"/>
</dbReference>
<keyword evidence="4" id="KW-0804">Transcription</keyword>
<dbReference type="InterPro" id="IPR036388">
    <property type="entry name" value="WH-like_DNA-bd_sf"/>
</dbReference>
<dbReference type="SUPFAM" id="SSF53850">
    <property type="entry name" value="Periplasmic binding protein-like II"/>
    <property type="match status" value="1"/>
</dbReference>
<dbReference type="Pfam" id="PF03466">
    <property type="entry name" value="LysR_substrate"/>
    <property type="match status" value="1"/>
</dbReference>
<dbReference type="PANTHER" id="PTHR30346:SF28">
    <property type="entry name" value="HTH-TYPE TRANSCRIPTIONAL REGULATOR CYNR"/>
    <property type="match status" value="1"/>
</dbReference>
<gene>
    <name evidence="6" type="ORF">DKB62_05370</name>
</gene>
<evidence type="ECO:0000256" key="4">
    <source>
        <dbReference type="ARBA" id="ARBA00023163"/>
    </source>
</evidence>
<evidence type="ECO:0000256" key="2">
    <source>
        <dbReference type="ARBA" id="ARBA00023015"/>
    </source>
</evidence>
<organism evidence="6 7">
    <name type="scientific">Megasphaera stantonii</name>
    <dbReference type="NCBI Taxonomy" id="2144175"/>
    <lineage>
        <taxon>Bacteria</taxon>
        <taxon>Bacillati</taxon>
        <taxon>Bacillota</taxon>
        <taxon>Negativicutes</taxon>
        <taxon>Veillonellales</taxon>
        <taxon>Veillonellaceae</taxon>
        <taxon>Megasphaera</taxon>
    </lineage>
</organism>
<dbReference type="Gene3D" id="1.10.10.10">
    <property type="entry name" value="Winged helix-like DNA-binding domain superfamily/Winged helix DNA-binding domain"/>
    <property type="match status" value="1"/>
</dbReference>
<evidence type="ECO:0000256" key="1">
    <source>
        <dbReference type="ARBA" id="ARBA00009437"/>
    </source>
</evidence>
<dbReference type="FunFam" id="1.10.10.10:FF:000001">
    <property type="entry name" value="LysR family transcriptional regulator"/>
    <property type="match status" value="1"/>
</dbReference>
<name>A0A346AYU9_9FIRM</name>
<evidence type="ECO:0000313" key="7">
    <source>
        <dbReference type="Proteomes" id="UP000254337"/>
    </source>
</evidence>
<dbReference type="EMBL" id="CP029462">
    <property type="protein sequence ID" value="AXL21042.1"/>
    <property type="molecule type" value="Genomic_DNA"/>
</dbReference>
<feature type="domain" description="HTH lysR-type" evidence="5">
    <location>
        <begin position="15"/>
        <end position="72"/>
    </location>
</feature>
<evidence type="ECO:0000259" key="5">
    <source>
        <dbReference type="PROSITE" id="PS50931"/>
    </source>
</evidence>
<dbReference type="Gene3D" id="3.40.190.290">
    <property type="match status" value="1"/>
</dbReference>
<dbReference type="GO" id="GO:0032993">
    <property type="term" value="C:protein-DNA complex"/>
    <property type="evidence" value="ECO:0007669"/>
    <property type="project" value="TreeGrafter"/>
</dbReference>
<accession>A0A346AYU9</accession>
<keyword evidence="7" id="KW-1185">Reference proteome</keyword>
<proteinExistence type="inferred from homology"/>
<reference evidence="6 7" key="1">
    <citation type="submission" date="2018-05" db="EMBL/GenBank/DDBJ databases">
        <title>Complete genome sequence of Megasphaera sp. AJH120T, isolated from the ceca of a chicken.</title>
        <authorList>
            <person name="Maki J."/>
            <person name="Looft T."/>
        </authorList>
    </citation>
    <scope>NUCLEOTIDE SEQUENCE [LARGE SCALE GENOMIC DNA]</scope>
    <source>
        <strain evidence="6 7">AJH120</strain>
    </source>
</reference>
<dbReference type="Proteomes" id="UP000254337">
    <property type="component" value="Chromosome"/>
</dbReference>
<dbReference type="Pfam" id="PF00126">
    <property type="entry name" value="HTH_1"/>
    <property type="match status" value="1"/>
</dbReference>
<sequence length="315" mass="35136">MLQFVYYTEGEDDIVLSQQLQVFLQVADSGSFSKAAQRLFVTPASVMKQINALERRLGLTLLIRNNQGVLLTAAGRSLYEDGRKMRAYAADAVTRAKKAGGRDGVTIRVGSSLLNPSNVLTDLWAPLRETYGNYTFRIVPYEDTKEQILLVIASLGDRIDVLVGSFNSRSMQARANYLPLGTYRFCIALPEGHRLALRKTLTLDDLHGERVVMVKSGDTEQIDEFHHLLKREHPQIIIEEASYYYDVDTFNLCGQQGLPLLTLDAWAGVHPSLVTLPLADLDYGISYGILYAKKPSEAVRGFIDIIKRHIVGSAE</sequence>